<evidence type="ECO:0000256" key="3">
    <source>
        <dbReference type="ARBA" id="ARBA00022737"/>
    </source>
</evidence>
<dbReference type="PANTHER" id="PTHR12904">
    <property type="match status" value="1"/>
</dbReference>
<dbReference type="GO" id="GO:0031462">
    <property type="term" value="C:Cul2-RING ubiquitin ligase complex"/>
    <property type="evidence" value="ECO:0007669"/>
    <property type="project" value="TreeGrafter"/>
</dbReference>
<proteinExistence type="inferred from homology"/>
<dbReference type="SUPFAM" id="SSF48371">
    <property type="entry name" value="ARM repeat"/>
    <property type="match status" value="1"/>
</dbReference>
<evidence type="ECO:0000256" key="4">
    <source>
        <dbReference type="ARBA" id="ARBA00022786"/>
    </source>
</evidence>
<comment type="similarity">
    <text evidence="1">Belongs to the zyg-11 family.</text>
</comment>
<dbReference type="Pfam" id="PF22964">
    <property type="entry name" value="ZER1-like_2nd"/>
    <property type="match status" value="1"/>
</dbReference>
<keyword evidence="2" id="KW-0433">Leucine-rich repeat</keyword>
<dbReference type="Pfam" id="PF25013">
    <property type="entry name" value="LRR_Zer-1"/>
    <property type="match status" value="1"/>
</dbReference>
<feature type="domain" description="Protein zer-1 homolog-like C-terminal" evidence="5">
    <location>
        <begin position="401"/>
        <end position="755"/>
    </location>
</feature>
<dbReference type="PANTHER" id="PTHR12904:SF22">
    <property type="entry name" value="ZYG-11 FAMILY MEMBER B, CELL CYCLE REGULATOR"/>
    <property type="match status" value="1"/>
</dbReference>
<accession>A0A1B6KME7</accession>
<dbReference type="SUPFAM" id="SSF52047">
    <property type="entry name" value="RNI-like"/>
    <property type="match status" value="1"/>
</dbReference>
<reference evidence="7" key="1">
    <citation type="submission" date="2015-11" db="EMBL/GenBank/DDBJ databases">
        <title>De novo transcriptome assembly of four potential Pierce s Disease insect vectors from Arizona vineyards.</title>
        <authorList>
            <person name="Tassone E.E."/>
        </authorList>
    </citation>
    <scope>NUCLEOTIDE SEQUENCE</scope>
</reference>
<keyword evidence="4" id="KW-0833">Ubl conjugation pathway</keyword>
<dbReference type="InterPro" id="IPR051341">
    <property type="entry name" value="Zyg-11_UBL_adapter"/>
</dbReference>
<dbReference type="Gene3D" id="1.25.10.10">
    <property type="entry name" value="Leucine-rich Repeat Variant"/>
    <property type="match status" value="1"/>
</dbReference>
<dbReference type="InterPro" id="IPR016024">
    <property type="entry name" value="ARM-type_fold"/>
</dbReference>
<dbReference type="AlphaFoldDB" id="A0A1B6KME7"/>
<evidence type="ECO:0000256" key="1">
    <source>
        <dbReference type="ARBA" id="ARBA00009420"/>
    </source>
</evidence>
<sequence length="782" mass="88065">MKMYDSPGSLQDVCVDFICENLDYLCDRTTSVSTVNRLEPSPEDIEFDDYKHNVTFPSGVKLVFKDNEVFLHTEIAEQLLTALCTKKKLNDITITLFDVRFSRLRRVCITDASGLTLCGLRVLKAHKITELETQGLKVTVNDLISCLGEWTLQNLRSLNVAHSAFTDGPKYCVVVALSKLQALQTLNVSNTDFNRHGLEIVASDLPQLEHLDISNTRVDDITPLKKCRNRLKSLAMYNLKYILVASKEEVVVEMTELRVLDMSEDRDNHPFEMFVSMGSKTNEFLSRENALENLTSIDISGKDEIGRKELRGFVRRHPKLMFLGLVHSEACFDDCFINPRNPEYNPNLQIAGTATEEQIILALKRYHDRPLYVQKCLYNLFRLTPTFGDTRVDIIELVLPGMRQHPEAFGVQMAATACLYNLTKGDLATRIHPCVLAKVVELSLIAMENFPNHYQLQKNTLLTLCSDRILQDVPIQKYRCARLVLDSLCAFDDPSMNRMSVAICSILAAKISTSETSQLGSRQQYMRKLLNLVKGKMESRTVDITMKFTLSALWNLTDESPTTCVVFLKEGGLDLFLGVLVTFPGEATVETKVLGLVNNIAEVPELRSYLLKAAFIDLLRNLLHSSQIDVSYFAAGIMAHLASQGESAWGQSGASVGWQAALAELGTVVAGWQAPDGEMVAYRSFHPFLSLLQCYQAPQVQLWAVWAIHHVCTKNAPRYCPMLETDQGSLLLRQMYTRSDVDPQVQTICADILSLLRSIFHYSTIALSEEKQVLYEFTTPMF</sequence>
<evidence type="ECO:0000259" key="6">
    <source>
        <dbReference type="Pfam" id="PF25013"/>
    </source>
</evidence>
<keyword evidence="3" id="KW-0677">Repeat</keyword>
<dbReference type="EMBL" id="GEBQ01027342">
    <property type="protein sequence ID" value="JAT12635.1"/>
    <property type="molecule type" value="Transcribed_RNA"/>
</dbReference>
<evidence type="ECO:0000256" key="2">
    <source>
        <dbReference type="ARBA" id="ARBA00022614"/>
    </source>
</evidence>
<organism evidence="7">
    <name type="scientific">Graphocephala atropunctata</name>
    <dbReference type="NCBI Taxonomy" id="36148"/>
    <lineage>
        <taxon>Eukaryota</taxon>
        <taxon>Metazoa</taxon>
        <taxon>Ecdysozoa</taxon>
        <taxon>Arthropoda</taxon>
        <taxon>Hexapoda</taxon>
        <taxon>Insecta</taxon>
        <taxon>Pterygota</taxon>
        <taxon>Neoptera</taxon>
        <taxon>Paraneoptera</taxon>
        <taxon>Hemiptera</taxon>
        <taxon>Auchenorrhyncha</taxon>
        <taxon>Membracoidea</taxon>
        <taxon>Cicadellidae</taxon>
        <taxon>Cicadellinae</taxon>
        <taxon>Cicadellini</taxon>
        <taxon>Graphocephala</taxon>
    </lineage>
</organism>
<evidence type="ECO:0000313" key="7">
    <source>
        <dbReference type="EMBL" id="JAT12635.1"/>
    </source>
</evidence>
<dbReference type="InterPro" id="IPR055142">
    <property type="entry name" value="ZER1-like_C"/>
</dbReference>
<dbReference type="InterPro" id="IPR032675">
    <property type="entry name" value="LRR_dom_sf"/>
</dbReference>
<dbReference type="InterPro" id="IPR056845">
    <property type="entry name" value="LRR_Zer-1"/>
</dbReference>
<evidence type="ECO:0000259" key="5">
    <source>
        <dbReference type="Pfam" id="PF22964"/>
    </source>
</evidence>
<gene>
    <name evidence="7" type="ORF">g.10352</name>
</gene>
<name>A0A1B6KME7_9HEMI</name>
<dbReference type="InterPro" id="IPR011989">
    <property type="entry name" value="ARM-like"/>
</dbReference>
<feature type="domain" description="Zer-1-like leucine-rich repeats region" evidence="6">
    <location>
        <begin position="201"/>
        <end position="302"/>
    </location>
</feature>
<protein>
    <submittedName>
        <fullName evidence="7">Uncharacterized protein</fullName>
    </submittedName>
</protein>
<dbReference type="FunFam" id="1.25.10.10:FF:000086">
    <property type="entry name" value="protein zyg-11 homolog B isoform X2"/>
    <property type="match status" value="1"/>
</dbReference>
<dbReference type="Gene3D" id="3.80.10.10">
    <property type="entry name" value="Ribonuclease Inhibitor"/>
    <property type="match status" value="1"/>
</dbReference>